<evidence type="ECO:0000256" key="3">
    <source>
        <dbReference type="ARBA" id="ARBA00023274"/>
    </source>
</evidence>
<feature type="region of interest" description="Disordered" evidence="8">
    <location>
        <begin position="129"/>
        <end position="149"/>
    </location>
</feature>
<evidence type="ECO:0000256" key="7">
    <source>
        <dbReference type="RuleBase" id="RU003878"/>
    </source>
</evidence>
<dbReference type="EMBL" id="FQVU01000002">
    <property type="protein sequence ID" value="SHG03566.1"/>
    <property type="molecule type" value="Genomic_DNA"/>
</dbReference>
<dbReference type="PANTHER" id="PTHR11545:SF2">
    <property type="entry name" value="LARGE RIBOSOMAL SUBUNIT PROTEIN UL13M"/>
    <property type="match status" value="1"/>
</dbReference>
<reference evidence="10" key="1">
    <citation type="submission" date="2016-11" db="EMBL/GenBank/DDBJ databases">
        <authorList>
            <person name="Varghese N."/>
            <person name="Submissions S."/>
        </authorList>
    </citation>
    <scope>NUCLEOTIDE SEQUENCE [LARGE SCALE GENOMIC DNA]</scope>
    <source>
        <strain evidence="10">DSM 45627</strain>
    </source>
</reference>
<dbReference type="SUPFAM" id="SSF52161">
    <property type="entry name" value="Ribosomal protein L13"/>
    <property type="match status" value="1"/>
</dbReference>
<gene>
    <name evidence="5 7" type="primary">rplM</name>
    <name evidence="9" type="ORF">SAMN05443575_1190</name>
</gene>
<comment type="subunit">
    <text evidence="5">Part of the 50S ribosomal subunit.</text>
</comment>
<protein>
    <recommendedName>
        <fullName evidence="4 5">Large ribosomal subunit protein uL13</fullName>
    </recommendedName>
</protein>
<dbReference type="GO" id="GO:0003729">
    <property type="term" value="F:mRNA binding"/>
    <property type="evidence" value="ECO:0007669"/>
    <property type="project" value="UniProtKB-ARBA"/>
</dbReference>
<dbReference type="Proteomes" id="UP000186132">
    <property type="component" value="Unassembled WGS sequence"/>
</dbReference>
<dbReference type="HAMAP" id="MF_01366">
    <property type="entry name" value="Ribosomal_uL13"/>
    <property type="match status" value="1"/>
</dbReference>
<dbReference type="GO" id="GO:0022625">
    <property type="term" value="C:cytosolic large ribosomal subunit"/>
    <property type="evidence" value="ECO:0007669"/>
    <property type="project" value="TreeGrafter"/>
</dbReference>
<keyword evidence="10" id="KW-1185">Reference proteome</keyword>
<dbReference type="PROSITE" id="PS00783">
    <property type="entry name" value="RIBOSOMAL_L13"/>
    <property type="match status" value="1"/>
</dbReference>
<dbReference type="AlphaFoldDB" id="A0A1M5GIS1"/>
<accession>A0A1M5GIS1</accession>
<dbReference type="NCBIfam" id="TIGR01066">
    <property type="entry name" value="rplM_bact"/>
    <property type="match status" value="1"/>
</dbReference>
<evidence type="ECO:0000313" key="10">
    <source>
        <dbReference type="Proteomes" id="UP000186132"/>
    </source>
</evidence>
<organism evidence="9 10">
    <name type="scientific">Jatrophihabitans endophyticus</name>
    <dbReference type="NCBI Taxonomy" id="1206085"/>
    <lineage>
        <taxon>Bacteria</taxon>
        <taxon>Bacillati</taxon>
        <taxon>Actinomycetota</taxon>
        <taxon>Actinomycetes</taxon>
        <taxon>Jatrophihabitantales</taxon>
        <taxon>Jatrophihabitantaceae</taxon>
        <taxon>Jatrophihabitans</taxon>
    </lineage>
</organism>
<comment type="similarity">
    <text evidence="1 5 6">Belongs to the universal ribosomal protein uL13 family.</text>
</comment>
<dbReference type="FunFam" id="3.90.1180.10:FF:000001">
    <property type="entry name" value="50S ribosomal protein L13"/>
    <property type="match status" value="1"/>
</dbReference>
<sequence length="149" mass="16484">MPSKGTYSPKPGEIERRWHVIDANDVVLGRLATQAATLLRGKHKPQYAPHIDTGDFVIVVNADKVAVSPSKLGELRYRHSGYPGGLKQVTVGDLLERRPERLVELAVRGMLPKNSLGRAQLKKLKVYAGPDHPHAAQKPQPFEIKQVSQ</sequence>
<dbReference type="STRING" id="1206085.SAMN05443575_1190"/>
<name>A0A1M5GIS1_9ACTN</name>
<keyword evidence="3 5" id="KW-0687">Ribonucleoprotein</keyword>
<evidence type="ECO:0000256" key="6">
    <source>
        <dbReference type="RuleBase" id="RU003877"/>
    </source>
</evidence>
<comment type="function">
    <text evidence="5 7">This protein is one of the early assembly proteins of the 50S ribosomal subunit, although it is not seen to bind rRNA by itself. It is important during the early stages of 50S assembly.</text>
</comment>
<proteinExistence type="inferred from homology"/>
<dbReference type="Gene3D" id="3.90.1180.10">
    <property type="entry name" value="Ribosomal protein L13"/>
    <property type="match status" value="1"/>
</dbReference>
<dbReference type="InterPro" id="IPR036899">
    <property type="entry name" value="Ribosomal_uL13_sf"/>
</dbReference>
<evidence type="ECO:0000256" key="5">
    <source>
        <dbReference type="HAMAP-Rule" id="MF_01366"/>
    </source>
</evidence>
<dbReference type="RefSeq" id="WP_073387519.1">
    <property type="nucleotide sequence ID" value="NZ_FQVU01000002.1"/>
</dbReference>
<evidence type="ECO:0000313" key="9">
    <source>
        <dbReference type="EMBL" id="SHG03566.1"/>
    </source>
</evidence>
<dbReference type="Pfam" id="PF00572">
    <property type="entry name" value="Ribosomal_L13"/>
    <property type="match status" value="1"/>
</dbReference>
<dbReference type="PIRSF" id="PIRSF002181">
    <property type="entry name" value="Ribosomal_L13"/>
    <property type="match status" value="1"/>
</dbReference>
<dbReference type="PANTHER" id="PTHR11545">
    <property type="entry name" value="RIBOSOMAL PROTEIN L13"/>
    <property type="match status" value="1"/>
</dbReference>
<dbReference type="InterPro" id="IPR005823">
    <property type="entry name" value="Ribosomal_uL13_bac-type"/>
</dbReference>
<evidence type="ECO:0000256" key="2">
    <source>
        <dbReference type="ARBA" id="ARBA00022980"/>
    </source>
</evidence>
<dbReference type="OrthoDB" id="9801330at2"/>
<evidence type="ECO:0000256" key="4">
    <source>
        <dbReference type="ARBA" id="ARBA00035201"/>
    </source>
</evidence>
<evidence type="ECO:0000256" key="1">
    <source>
        <dbReference type="ARBA" id="ARBA00006227"/>
    </source>
</evidence>
<dbReference type="CDD" id="cd00392">
    <property type="entry name" value="Ribosomal_L13"/>
    <property type="match status" value="1"/>
</dbReference>
<dbReference type="InterPro" id="IPR005822">
    <property type="entry name" value="Ribosomal_uL13"/>
</dbReference>
<dbReference type="InterPro" id="IPR023563">
    <property type="entry name" value="Ribosomal_uL13_CS"/>
</dbReference>
<evidence type="ECO:0000256" key="8">
    <source>
        <dbReference type="SAM" id="MobiDB-lite"/>
    </source>
</evidence>
<dbReference type="GO" id="GO:0017148">
    <property type="term" value="P:negative regulation of translation"/>
    <property type="evidence" value="ECO:0007669"/>
    <property type="project" value="TreeGrafter"/>
</dbReference>
<dbReference type="GO" id="GO:0003735">
    <property type="term" value="F:structural constituent of ribosome"/>
    <property type="evidence" value="ECO:0007669"/>
    <property type="project" value="InterPro"/>
</dbReference>
<keyword evidence="2 5" id="KW-0689">Ribosomal protein</keyword>
<dbReference type="GO" id="GO:0006412">
    <property type="term" value="P:translation"/>
    <property type="evidence" value="ECO:0007669"/>
    <property type="project" value="UniProtKB-UniRule"/>
</dbReference>